<evidence type="ECO:0000313" key="10">
    <source>
        <dbReference type="Proteomes" id="UP000033428"/>
    </source>
</evidence>
<comment type="caution">
    <text evidence="9">The sequence shown here is derived from an EMBL/GenBank/DDBJ whole genome shotgun (WGS) entry which is preliminary data.</text>
</comment>
<evidence type="ECO:0000256" key="4">
    <source>
        <dbReference type="ARBA" id="ARBA00022692"/>
    </source>
</evidence>
<dbReference type="EMBL" id="JYNY01000436">
    <property type="protein sequence ID" value="KJJ83932.1"/>
    <property type="molecule type" value="Genomic_DNA"/>
</dbReference>
<name>A0A0F0CL04_9BACT</name>
<dbReference type="InterPro" id="IPR001173">
    <property type="entry name" value="Glyco_trans_2-like"/>
</dbReference>
<keyword evidence="6 7" id="KW-0472">Membrane</keyword>
<dbReference type="Pfam" id="PF00535">
    <property type="entry name" value="Glycos_transf_2"/>
    <property type="match status" value="1"/>
</dbReference>
<dbReference type="Proteomes" id="UP000033428">
    <property type="component" value="Unassembled WGS sequence"/>
</dbReference>
<keyword evidence="10" id="KW-1185">Reference proteome</keyword>
<dbReference type="AlphaFoldDB" id="A0A0F0CL04"/>
<evidence type="ECO:0000256" key="3">
    <source>
        <dbReference type="ARBA" id="ARBA00022679"/>
    </source>
</evidence>
<dbReference type="Gene3D" id="3.90.550.10">
    <property type="entry name" value="Spore Coat Polysaccharide Biosynthesis Protein SpsA, Chain A"/>
    <property type="match status" value="1"/>
</dbReference>
<keyword evidence="2" id="KW-0328">Glycosyltransferase</keyword>
<evidence type="ECO:0000256" key="7">
    <source>
        <dbReference type="SAM" id="Phobius"/>
    </source>
</evidence>
<organism evidence="9 10">
    <name type="scientific">Candidatus Omnitrophus magneticus</name>
    <dbReference type="NCBI Taxonomy" id="1609969"/>
    <lineage>
        <taxon>Bacteria</taxon>
        <taxon>Pseudomonadati</taxon>
        <taxon>Candidatus Omnitrophota</taxon>
        <taxon>Candidatus Omnitrophus</taxon>
    </lineage>
</organism>
<proteinExistence type="predicted"/>
<comment type="subcellular location">
    <subcellularLocation>
        <location evidence="1">Membrane</location>
        <topology evidence="1">Multi-pass membrane protein</topology>
    </subcellularLocation>
</comment>
<dbReference type="SUPFAM" id="SSF53448">
    <property type="entry name" value="Nucleotide-diphospho-sugar transferases"/>
    <property type="match status" value="1"/>
</dbReference>
<dbReference type="GO" id="GO:0005886">
    <property type="term" value="C:plasma membrane"/>
    <property type="evidence" value="ECO:0007669"/>
    <property type="project" value="TreeGrafter"/>
</dbReference>
<evidence type="ECO:0000256" key="1">
    <source>
        <dbReference type="ARBA" id="ARBA00004141"/>
    </source>
</evidence>
<dbReference type="GO" id="GO:0016757">
    <property type="term" value="F:glycosyltransferase activity"/>
    <property type="evidence" value="ECO:0007669"/>
    <property type="project" value="UniProtKB-KW"/>
</dbReference>
<keyword evidence="5 7" id="KW-1133">Transmembrane helix</keyword>
<feature type="transmembrane region" description="Helical" evidence="7">
    <location>
        <begin position="237"/>
        <end position="255"/>
    </location>
</feature>
<dbReference type="PANTHER" id="PTHR48090">
    <property type="entry name" value="UNDECAPRENYL-PHOSPHATE 4-DEOXY-4-FORMAMIDO-L-ARABINOSE TRANSFERASE-RELATED"/>
    <property type="match status" value="1"/>
</dbReference>
<evidence type="ECO:0000256" key="5">
    <source>
        <dbReference type="ARBA" id="ARBA00022989"/>
    </source>
</evidence>
<dbReference type="InterPro" id="IPR050256">
    <property type="entry name" value="Glycosyltransferase_2"/>
</dbReference>
<feature type="transmembrane region" description="Helical" evidence="7">
    <location>
        <begin position="213"/>
        <end position="232"/>
    </location>
</feature>
<feature type="transmembrane region" description="Helical" evidence="7">
    <location>
        <begin position="261"/>
        <end position="283"/>
    </location>
</feature>
<accession>A0A0F0CL04</accession>
<sequence length="315" mass="36277">MTEEKKLVTIICPLYNEEKCVLLFYNRLSAVLETQSHKYDFELICMNNRSTDSTLDLLKKLREQDDRIQILTLSRNFGYQASVQAGLSHASGEAMIVVDADCEDPPELIPQFLEKWEAGYDVVYGLRKDRQDVWIIKKGRNMFYRLLRLTADMDIILYMAEFALISSNVRNAVINNQNTFPFIRSEIGYAGFNRYGIPYTREQRIGGKTHYHLYHLFSFGAAGILTASTFILRLAAYMLPFFVILNIVGIVSILWGDNKAVFPALVVVDFLYTVFLLTFLCIYQARIYKNAIGRPLYIVDPNLSYIKENSLFKKG</sequence>
<keyword evidence="4 7" id="KW-0812">Transmembrane</keyword>
<evidence type="ECO:0000256" key="2">
    <source>
        <dbReference type="ARBA" id="ARBA00022676"/>
    </source>
</evidence>
<dbReference type="InterPro" id="IPR029044">
    <property type="entry name" value="Nucleotide-diphossugar_trans"/>
</dbReference>
<reference evidence="9 10" key="1">
    <citation type="submission" date="2015-02" db="EMBL/GenBank/DDBJ databases">
        <title>Single-cell genomics of uncultivated deep-branching MTB reveals a conserved set of magnetosome genes.</title>
        <authorList>
            <person name="Kolinko S."/>
            <person name="Richter M."/>
            <person name="Glockner F.O."/>
            <person name="Brachmann A."/>
            <person name="Schuler D."/>
        </authorList>
    </citation>
    <scope>NUCLEOTIDE SEQUENCE [LARGE SCALE GENOMIC DNA]</scope>
    <source>
        <strain evidence="9">SKK-01</strain>
    </source>
</reference>
<feature type="domain" description="Glycosyltransferase 2-like" evidence="8">
    <location>
        <begin position="9"/>
        <end position="141"/>
    </location>
</feature>
<protein>
    <submittedName>
        <fullName evidence="9">Glycosyl transferase family protein</fullName>
    </submittedName>
</protein>
<dbReference type="PATRIC" id="fig|1609969.3.peg.2349"/>
<dbReference type="PANTHER" id="PTHR48090:SF1">
    <property type="entry name" value="PROPHAGE BACTOPRENOL GLUCOSYL TRANSFERASE HOMOLOG"/>
    <property type="match status" value="1"/>
</dbReference>
<evidence type="ECO:0000259" key="8">
    <source>
        <dbReference type="Pfam" id="PF00535"/>
    </source>
</evidence>
<evidence type="ECO:0000256" key="6">
    <source>
        <dbReference type="ARBA" id="ARBA00023136"/>
    </source>
</evidence>
<dbReference type="CDD" id="cd04187">
    <property type="entry name" value="DPM1_like_bac"/>
    <property type="match status" value="1"/>
</dbReference>
<gene>
    <name evidence="9" type="ORF">OMAG_002204</name>
</gene>
<keyword evidence="3 9" id="KW-0808">Transferase</keyword>
<evidence type="ECO:0000313" key="9">
    <source>
        <dbReference type="EMBL" id="KJJ83932.1"/>
    </source>
</evidence>